<dbReference type="PROSITE" id="PS50015">
    <property type="entry name" value="SAP_B"/>
    <property type="match status" value="3"/>
</dbReference>
<organism evidence="4 5">
    <name type="scientific">Caenorhabditis briggsae</name>
    <dbReference type="NCBI Taxonomy" id="6238"/>
    <lineage>
        <taxon>Eukaryota</taxon>
        <taxon>Metazoa</taxon>
        <taxon>Ecdysozoa</taxon>
        <taxon>Nematoda</taxon>
        <taxon>Chromadorea</taxon>
        <taxon>Rhabditida</taxon>
        <taxon>Rhabditina</taxon>
        <taxon>Rhabditomorpha</taxon>
        <taxon>Rhabditoidea</taxon>
        <taxon>Rhabditidae</taxon>
        <taxon>Peloderinae</taxon>
        <taxon>Caenorhabditis</taxon>
    </lineage>
</organism>
<accession>A0AAE9AEB9</accession>
<dbReference type="Pfam" id="PF03489">
    <property type="entry name" value="SapB_2"/>
    <property type="match status" value="2"/>
</dbReference>
<dbReference type="InterPro" id="IPR011001">
    <property type="entry name" value="Saposin-like"/>
</dbReference>
<dbReference type="PANTHER" id="PTHR11480">
    <property type="entry name" value="SAPOSIN-RELATED"/>
    <property type="match status" value="1"/>
</dbReference>
<dbReference type="InterPro" id="IPR007856">
    <property type="entry name" value="SapB_1"/>
</dbReference>
<dbReference type="AlphaFoldDB" id="A0AAE9AEB9"/>
<keyword evidence="2" id="KW-0325">Glycoprotein</keyword>
<dbReference type="Pfam" id="PF05184">
    <property type="entry name" value="SapB_1"/>
    <property type="match status" value="1"/>
</dbReference>
<reference evidence="4 5" key="1">
    <citation type="submission" date="2022-05" db="EMBL/GenBank/DDBJ databases">
        <title>Chromosome-level reference genomes for two strains of Caenorhabditis briggsae: an improved platform for comparative genomics.</title>
        <authorList>
            <person name="Stevens L."/>
            <person name="Andersen E.C."/>
        </authorList>
    </citation>
    <scope>NUCLEOTIDE SEQUENCE [LARGE SCALE GENOMIC DNA]</scope>
    <source>
        <strain evidence="4">QX1410_ONT</strain>
        <tissue evidence="4">Whole-organism</tissue>
    </source>
</reference>
<dbReference type="EMBL" id="CP090894">
    <property type="protein sequence ID" value="ULT97369.1"/>
    <property type="molecule type" value="Genomic_DNA"/>
</dbReference>
<dbReference type="InterPro" id="IPR008138">
    <property type="entry name" value="SapB_2"/>
</dbReference>
<gene>
    <name evidence="4" type="ORF">L3Y34_005291</name>
</gene>
<dbReference type="SUPFAM" id="SSF47862">
    <property type="entry name" value="Saposin"/>
    <property type="match status" value="3"/>
</dbReference>
<evidence type="ECO:0000256" key="2">
    <source>
        <dbReference type="ARBA" id="ARBA00023180"/>
    </source>
</evidence>
<name>A0AAE9AEB9_CAEBR</name>
<feature type="domain" description="Saposin B-type" evidence="3">
    <location>
        <begin position="291"/>
        <end position="372"/>
    </location>
</feature>
<proteinExistence type="predicted"/>
<dbReference type="InterPro" id="IPR051428">
    <property type="entry name" value="Sphingo_Act-Surfact_Prot"/>
</dbReference>
<dbReference type="SMART" id="SM00741">
    <property type="entry name" value="SapB"/>
    <property type="match status" value="3"/>
</dbReference>
<dbReference type="Gene3D" id="1.10.225.10">
    <property type="entry name" value="Saposin-like"/>
    <property type="match status" value="3"/>
</dbReference>
<dbReference type="Proteomes" id="UP000827892">
    <property type="component" value="Chromosome IV"/>
</dbReference>
<evidence type="ECO:0000259" key="3">
    <source>
        <dbReference type="PROSITE" id="PS50015"/>
    </source>
</evidence>
<feature type="domain" description="Saposin B-type" evidence="3">
    <location>
        <begin position="69"/>
        <end position="148"/>
    </location>
</feature>
<dbReference type="PANTHER" id="PTHR11480:SF3">
    <property type="entry name" value="BCDNA.GH08312"/>
    <property type="match status" value="1"/>
</dbReference>
<protein>
    <recommendedName>
        <fullName evidence="3">Saposin B-type domain-containing protein</fullName>
    </recommendedName>
</protein>
<dbReference type="GO" id="GO:0006629">
    <property type="term" value="P:lipid metabolic process"/>
    <property type="evidence" value="ECO:0007669"/>
    <property type="project" value="InterPro"/>
</dbReference>
<evidence type="ECO:0000256" key="1">
    <source>
        <dbReference type="ARBA" id="ARBA00023157"/>
    </source>
</evidence>
<evidence type="ECO:0000313" key="5">
    <source>
        <dbReference type="Proteomes" id="UP000827892"/>
    </source>
</evidence>
<feature type="domain" description="Saposin B-type" evidence="3">
    <location>
        <begin position="170"/>
        <end position="252"/>
    </location>
</feature>
<sequence length="462" mass="52096">MAIINPSIPHLFPLLSSASSHEFSVHYCRRMKSLLFLALALLATTAFAHSKQDMLDTNRVVLKESESVESASCDECQLVVKKISEAAKDPVKLKELKMILNAMCSETVYANECRLFVSQLDYFIDKLQPFLKDPRAFCARLHICGNKKIDTFRRLLLDFTKRAERIYSVPTIVCDECEFVVKELKTVVEDKKSQAEARDFLRENVCKSLGQYRGFCDLVVDEYLPQFIQELDAILADPHQVCVDIKACNAGQGFKARKYLPATVEEMEKVENDVDTFWSGLIMENNIGQVLAMSCFECKFLVEDMGTDMISNRKKLSGDVRDFACYKIVTANMTASCIDFLDLYLPTVIQMTIEQFTPLGICQANKCCPPNSEEVLRAFTYQEVQAEKCPTMKSLESYVASNIIGSPIEKYFENSLTDTICSHSISLFQPTCQRIMSAVAPRFASLTAVLASENKFSQALLC</sequence>
<dbReference type="InterPro" id="IPR008139">
    <property type="entry name" value="SaposinB_dom"/>
</dbReference>
<keyword evidence="1" id="KW-1015">Disulfide bond</keyword>
<evidence type="ECO:0000313" key="4">
    <source>
        <dbReference type="EMBL" id="ULT97369.1"/>
    </source>
</evidence>